<evidence type="ECO:0000313" key="6">
    <source>
        <dbReference type="EMBL" id="EGJ49906.1"/>
    </source>
</evidence>
<evidence type="ECO:0000256" key="2">
    <source>
        <dbReference type="ARBA" id="ARBA00022771"/>
    </source>
</evidence>
<evidence type="ECO:0000256" key="1">
    <source>
        <dbReference type="ARBA" id="ARBA00022723"/>
    </source>
</evidence>
<evidence type="ECO:0000259" key="5">
    <source>
        <dbReference type="Pfam" id="PF01258"/>
    </source>
</evidence>
<dbReference type="PROSITE" id="PS51128">
    <property type="entry name" value="ZF_DKSA_2"/>
    <property type="match status" value="1"/>
</dbReference>
<proteinExistence type="predicted"/>
<organism evidence="6 7">
    <name type="scientific">Desulfocurvibacter africanus subsp. africanus str. Walvis Bay</name>
    <dbReference type="NCBI Taxonomy" id="690850"/>
    <lineage>
        <taxon>Bacteria</taxon>
        <taxon>Pseudomonadati</taxon>
        <taxon>Thermodesulfobacteriota</taxon>
        <taxon>Desulfovibrionia</taxon>
        <taxon>Desulfovibrionales</taxon>
        <taxon>Desulfovibrionaceae</taxon>
        <taxon>Desulfocurvibacter</taxon>
    </lineage>
</organism>
<reference evidence="6 7" key="1">
    <citation type="journal article" date="2011" name="J. Bacteriol.">
        <title>Genome sequence of the mercury-methylating and pleomorphic Desulfovibrio africanus Strain Walvis Bay.</title>
        <authorList>
            <person name="Brown S.D."/>
            <person name="Wall J.D."/>
            <person name="Kucken A.M."/>
            <person name="Gilmour C.C."/>
            <person name="Podar M."/>
            <person name="Brandt C.C."/>
            <person name="Teshima H."/>
            <person name="Detter J.C."/>
            <person name="Han C.S."/>
            <person name="Land M.L."/>
            <person name="Lucas S."/>
            <person name="Han J."/>
            <person name="Pennacchio L."/>
            <person name="Nolan M."/>
            <person name="Pitluck S."/>
            <person name="Woyke T."/>
            <person name="Goodwin L."/>
            <person name="Palumbo A.V."/>
            <person name="Elias D.A."/>
        </authorList>
    </citation>
    <scope>NUCLEOTIDE SEQUENCE [LARGE SCALE GENOMIC DNA]</scope>
    <source>
        <strain evidence="6 7">Walvis Bay</strain>
    </source>
</reference>
<dbReference type="PANTHER" id="PTHR33823">
    <property type="entry name" value="RNA POLYMERASE-BINDING TRANSCRIPTION FACTOR DKSA-RELATED"/>
    <property type="match status" value="1"/>
</dbReference>
<accession>F3Z108</accession>
<evidence type="ECO:0000256" key="3">
    <source>
        <dbReference type="ARBA" id="ARBA00022833"/>
    </source>
</evidence>
<dbReference type="RefSeq" id="WP_014259685.1">
    <property type="nucleotide sequence ID" value="NC_016629.1"/>
</dbReference>
<dbReference type="EMBL" id="CP003221">
    <property type="protein sequence ID" value="EGJ49906.1"/>
    <property type="molecule type" value="Genomic_DNA"/>
</dbReference>
<name>F3Z108_DESAF</name>
<keyword evidence="7" id="KW-1185">Reference proteome</keyword>
<dbReference type="SUPFAM" id="SSF57716">
    <property type="entry name" value="Glucocorticoid receptor-like (DNA-binding domain)"/>
    <property type="match status" value="1"/>
</dbReference>
<dbReference type="AlphaFoldDB" id="F3Z108"/>
<dbReference type="InterPro" id="IPR020458">
    <property type="entry name" value="Znf_DskA_TraR_CS"/>
</dbReference>
<feature type="zinc finger region" description="dksA C4-type" evidence="4">
    <location>
        <begin position="84"/>
        <end position="108"/>
    </location>
</feature>
<dbReference type="GO" id="GO:0008270">
    <property type="term" value="F:zinc ion binding"/>
    <property type="evidence" value="ECO:0007669"/>
    <property type="project" value="UniProtKB-KW"/>
</dbReference>
<keyword evidence="1" id="KW-0479">Metal-binding</keyword>
<evidence type="ECO:0000313" key="7">
    <source>
        <dbReference type="Proteomes" id="UP000007844"/>
    </source>
</evidence>
<dbReference type="InterPro" id="IPR000962">
    <property type="entry name" value="Znf_DskA_TraR"/>
</dbReference>
<dbReference type="eggNOG" id="COG1734">
    <property type="taxonomic scope" value="Bacteria"/>
</dbReference>
<dbReference type="Gene3D" id="1.20.120.910">
    <property type="entry name" value="DksA, coiled-coil domain"/>
    <property type="match status" value="1"/>
</dbReference>
<feature type="domain" description="Zinc finger DksA/TraR C4-type" evidence="5">
    <location>
        <begin position="80"/>
        <end position="110"/>
    </location>
</feature>
<sequence>MLPMEKATLKNRIIDDMRGLEVHVEELKTLSAPETPDCSVGRLGRMGGLASRAVNEAALQSAMTRLIGLRRVMACIDSPEFGLCEECGEKIPIKRLMAMPETRFCVHCAQMVQG</sequence>
<dbReference type="STRING" id="690850.Desaf_1570"/>
<keyword evidence="2" id="KW-0863">Zinc-finger</keyword>
<dbReference type="Pfam" id="PF01258">
    <property type="entry name" value="zf-dskA_traR"/>
    <property type="match status" value="1"/>
</dbReference>
<protein>
    <recommendedName>
        <fullName evidence="5">Zinc finger DksA/TraR C4-type domain-containing protein</fullName>
    </recommendedName>
</protein>
<evidence type="ECO:0000256" key="4">
    <source>
        <dbReference type="PROSITE-ProRule" id="PRU00510"/>
    </source>
</evidence>
<dbReference type="PROSITE" id="PS01102">
    <property type="entry name" value="ZF_DKSA_1"/>
    <property type="match status" value="1"/>
</dbReference>
<dbReference type="Proteomes" id="UP000007844">
    <property type="component" value="Chromosome"/>
</dbReference>
<dbReference type="HOGENOM" id="CLU_043144_3_3_7"/>
<keyword evidence="3" id="KW-0862">Zinc</keyword>
<gene>
    <name evidence="6" type="ORF">Desaf_1570</name>
</gene>
<dbReference type="KEGG" id="daf:Desaf_1570"/>